<organism evidence="2 3">
    <name type="scientific">Streptomyces macrosporus</name>
    <dbReference type="NCBI Taxonomy" id="44032"/>
    <lineage>
        <taxon>Bacteria</taxon>
        <taxon>Bacillati</taxon>
        <taxon>Actinomycetota</taxon>
        <taxon>Actinomycetes</taxon>
        <taxon>Kitasatosporales</taxon>
        <taxon>Streptomycetaceae</taxon>
        <taxon>Streptomyces</taxon>
    </lineage>
</organism>
<evidence type="ECO:0000313" key="3">
    <source>
        <dbReference type="Proteomes" id="UP001501638"/>
    </source>
</evidence>
<evidence type="ECO:0008006" key="4">
    <source>
        <dbReference type="Google" id="ProtNLM"/>
    </source>
</evidence>
<sequence>MGGQGVVSLGYFYLIMSIFPAGKITITATALVVALLAGTVAIVTSRQGERPDRPDVRVELERRITDFTASFTEDDRYRPPEREERRAVADGVGLLLDGRRKEAARRLSDAGFGLLTLTDRPTGRRFAEISEHTDDGGPGRGRGRVYVDLDNAPRWSVQVPHPAADLDTERLGVGVLRGAPGGVLVLAGAHRGAGRDGAADVAHRRDTVFHAVCDELLARGMPGIQVHGFANDSAPEYDAIVSTGRGEDGLREARELARALDADGLEVCRAWARPCELAGRTNQQGRRAAAERVPFLHLEFNRKTRADEERVDRVVAAMAATASGWT</sequence>
<feature type="transmembrane region" description="Helical" evidence="1">
    <location>
        <begin position="12"/>
        <end position="43"/>
    </location>
</feature>
<dbReference type="Proteomes" id="UP001501638">
    <property type="component" value="Unassembled WGS sequence"/>
</dbReference>
<name>A0ABN3KHX8_9ACTN</name>
<evidence type="ECO:0000256" key="1">
    <source>
        <dbReference type="SAM" id="Phobius"/>
    </source>
</evidence>
<comment type="caution">
    <text evidence="2">The sequence shown here is derived from an EMBL/GenBank/DDBJ whole genome shotgun (WGS) entry which is preliminary data.</text>
</comment>
<evidence type="ECO:0000313" key="2">
    <source>
        <dbReference type="EMBL" id="GAA2457439.1"/>
    </source>
</evidence>
<keyword evidence="1" id="KW-0812">Transmembrane</keyword>
<keyword evidence="1" id="KW-1133">Transmembrane helix</keyword>
<dbReference type="EMBL" id="BAAASZ010000031">
    <property type="protein sequence ID" value="GAA2457439.1"/>
    <property type="molecule type" value="Genomic_DNA"/>
</dbReference>
<reference evidence="2 3" key="1">
    <citation type="journal article" date="2019" name="Int. J. Syst. Evol. Microbiol.">
        <title>The Global Catalogue of Microorganisms (GCM) 10K type strain sequencing project: providing services to taxonomists for standard genome sequencing and annotation.</title>
        <authorList>
            <consortium name="The Broad Institute Genomics Platform"/>
            <consortium name="The Broad Institute Genome Sequencing Center for Infectious Disease"/>
            <person name="Wu L."/>
            <person name="Ma J."/>
        </authorList>
    </citation>
    <scope>NUCLEOTIDE SEQUENCE [LARGE SCALE GENOMIC DNA]</scope>
    <source>
        <strain evidence="2 3">JCM 6305</strain>
    </source>
</reference>
<proteinExistence type="predicted"/>
<accession>A0ABN3KHX8</accession>
<gene>
    <name evidence="2" type="ORF">GCM10010405_46890</name>
</gene>
<keyword evidence="1" id="KW-0472">Membrane</keyword>
<keyword evidence="3" id="KW-1185">Reference proteome</keyword>
<protein>
    <recommendedName>
        <fullName evidence="4">Secreted protein</fullName>
    </recommendedName>
</protein>